<feature type="signal peptide" evidence="3">
    <location>
        <begin position="1"/>
        <end position="21"/>
    </location>
</feature>
<dbReference type="VEuPathDB" id="TriTrypDB:TvY486_0024610"/>
<feature type="chain" id="PRO_5003395264" description="65 kDa invariant surface glycoprotein" evidence="3">
    <location>
        <begin position="22"/>
        <end position="404"/>
    </location>
</feature>
<feature type="transmembrane region" description="Helical" evidence="2">
    <location>
        <begin position="346"/>
        <end position="368"/>
    </location>
</feature>
<keyword evidence="2" id="KW-0472">Membrane</keyword>
<keyword evidence="2" id="KW-0812">Transmembrane</keyword>
<dbReference type="EMBL" id="CAEX01004040">
    <property type="protein sequence ID" value="CCD19750.1"/>
    <property type="molecule type" value="Genomic_DNA"/>
</dbReference>
<dbReference type="Proteomes" id="UP000009027">
    <property type="component" value="Unassembled WGS sequence"/>
</dbReference>
<proteinExistence type="predicted"/>
<gene>
    <name evidence="4" type="ORF">TvY486_0024610</name>
</gene>
<keyword evidence="3" id="KW-0732">Signal</keyword>
<organism evidence="4 5">
    <name type="scientific">Trypanosoma vivax (strain Y486)</name>
    <dbReference type="NCBI Taxonomy" id="1055687"/>
    <lineage>
        <taxon>Eukaryota</taxon>
        <taxon>Discoba</taxon>
        <taxon>Euglenozoa</taxon>
        <taxon>Kinetoplastea</taxon>
        <taxon>Metakinetoplastina</taxon>
        <taxon>Trypanosomatida</taxon>
        <taxon>Trypanosomatidae</taxon>
        <taxon>Trypanosoma</taxon>
        <taxon>Duttonella</taxon>
    </lineage>
</organism>
<evidence type="ECO:0000256" key="2">
    <source>
        <dbReference type="SAM" id="Phobius"/>
    </source>
</evidence>
<evidence type="ECO:0000256" key="3">
    <source>
        <dbReference type="SAM" id="SignalP"/>
    </source>
</evidence>
<evidence type="ECO:0008006" key="6">
    <source>
        <dbReference type="Google" id="ProtNLM"/>
    </source>
</evidence>
<protein>
    <recommendedName>
        <fullName evidence="6">65 kDa invariant surface glycoprotein</fullName>
    </recommendedName>
</protein>
<keyword evidence="2" id="KW-1133">Transmembrane helix</keyword>
<name>F9WQC3_TRYVY</name>
<evidence type="ECO:0000313" key="4">
    <source>
        <dbReference type="EMBL" id="CCD19750.1"/>
    </source>
</evidence>
<feature type="region of interest" description="Disordered" evidence="1">
    <location>
        <begin position="275"/>
        <end position="316"/>
    </location>
</feature>
<sequence>MSVAYHVALLLAATLCCGATANVFTSEHGGQWSPCGMVNVLQRMGVVFEALGGHIKTFEKDATALRRRLWSLRDVLGDETLTMLREKVYNAESEVSSPGFATEKLRKDLKKFLNTVQSESHQLRSVERTSNFSDSSQTCNNTMAKSERTKEDLLKAIGEGWESLLAWASDEKSRLEAEETEAIRASLDSSSQPSSAYGALVRNFVELVTRADAALTTVMTNMPKAAAMLSAAKRAADEAVKSIVVKELSECQGKEVTGDMSPLCKTLRTMSDGVRERSGEVVSAREVGNRRPAPSTAESSDGAAAPTEADADAPPAASGNEALMELLGEYASQANKSAHSMPTARVVFYANIPVVLVVVLALVALWLIQLWMKRKMLRVPRPEAKEETDVVSSVSRCACVHERE</sequence>
<feature type="compositionally biased region" description="Polar residues" evidence="1">
    <location>
        <begin position="128"/>
        <end position="144"/>
    </location>
</feature>
<keyword evidence="5" id="KW-1185">Reference proteome</keyword>
<reference evidence="4 5" key="1">
    <citation type="journal article" date="2012" name="Proc. Natl. Acad. Sci. U.S.A.">
        <title>Antigenic diversity is generated by distinct evolutionary mechanisms in African trypanosome species.</title>
        <authorList>
            <person name="Jackson A.P."/>
            <person name="Berry A."/>
            <person name="Aslett M."/>
            <person name="Allison H.C."/>
            <person name="Burton P."/>
            <person name="Vavrova-Anderson J."/>
            <person name="Brown R."/>
            <person name="Browne H."/>
            <person name="Corton N."/>
            <person name="Hauser H."/>
            <person name="Gamble J."/>
            <person name="Gilderthorp R."/>
            <person name="Marcello L."/>
            <person name="McQuillan J."/>
            <person name="Otto T.D."/>
            <person name="Quail M.A."/>
            <person name="Sanders M.J."/>
            <person name="van Tonder A."/>
            <person name="Ginger M.L."/>
            <person name="Field M.C."/>
            <person name="Barry J.D."/>
            <person name="Hertz-Fowler C."/>
            <person name="Berriman M."/>
        </authorList>
    </citation>
    <scope>NUCLEOTIDE SEQUENCE</scope>
    <source>
        <strain evidence="4 5">Y486</strain>
    </source>
</reference>
<evidence type="ECO:0000313" key="5">
    <source>
        <dbReference type="Proteomes" id="UP000009027"/>
    </source>
</evidence>
<dbReference type="AlphaFoldDB" id="F9WQC3"/>
<accession>F9WQC3</accession>
<feature type="compositionally biased region" description="Low complexity" evidence="1">
    <location>
        <begin position="301"/>
        <end position="316"/>
    </location>
</feature>
<feature type="region of interest" description="Disordered" evidence="1">
    <location>
        <begin position="124"/>
        <end position="146"/>
    </location>
</feature>
<evidence type="ECO:0000256" key="1">
    <source>
        <dbReference type="SAM" id="MobiDB-lite"/>
    </source>
</evidence>